<sequence>MGAGLLPAREGEDGAWIPTAELHEATALLIVSSKQQRERFRSFLDKALSQGSVKDVGAFCKARFLGGM</sequence>
<organism evidence="1">
    <name type="scientific">Chromera velia CCMP2878</name>
    <dbReference type="NCBI Taxonomy" id="1169474"/>
    <lineage>
        <taxon>Eukaryota</taxon>
        <taxon>Sar</taxon>
        <taxon>Alveolata</taxon>
        <taxon>Colpodellida</taxon>
        <taxon>Chromeraceae</taxon>
        <taxon>Chromera</taxon>
    </lineage>
</organism>
<gene>
    <name evidence="1" type="ORF">Cvel_25246</name>
</gene>
<dbReference type="AlphaFoldDB" id="A0A0G4H8X1"/>
<reference evidence="1" key="1">
    <citation type="submission" date="2014-11" db="EMBL/GenBank/DDBJ databases">
        <authorList>
            <person name="Otto D Thomas"/>
            <person name="Naeem Raeece"/>
        </authorList>
    </citation>
    <scope>NUCLEOTIDE SEQUENCE</scope>
</reference>
<dbReference type="EMBL" id="CDMZ01002020">
    <property type="protein sequence ID" value="CEM40350.1"/>
    <property type="molecule type" value="Genomic_DNA"/>
</dbReference>
<evidence type="ECO:0000313" key="1">
    <source>
        <dbReference type="EMBL" id="CEM40350.1"/>
    </source>
</evidence>
<protein>
    <submittedName>
        <fullName evidence="1">Uncharacterized protein</fullName>
    </submittedName>
</protein>
<name>A0A0G4H8X1_9ALVE</name>
<accession>A0A0G4H8X1</accession>
<proteinExistence type="predicted"/>
<dbReference type="VEuPathDB" id="CryptoDB:Cvel_25246"/>